<accession>A0A099KV15</accession>
<dbReference type="PATRIC" id="fig|28229.4.peg.1182"/>
<dbReference type="OrthoDB" id="275336at2"/>
<dbReference type="PROSITE" id="PS51186">
    <property type="entry name" value="GNAT"/>
    <property type="match status" value="1"/>
</dbReference>
<dbReference type="Pfam" id="PF00583">
    <property type="entry name" value="Acetyltransf_1"/>
    <property type="match status" value="1"/>
</dbReference>
<dbReference type="GO" id="GO:0016747">
    <property type="term" value="F:acyltransferase activity, transferring groups other than amino-acyl groups"/>
    <property type="evidence" value="ECO:0007669"/>
    <property type="project" value="InterPro"/>
</dbReference>
<name>A0A099KV15_COLPS</name>
<dbReference type="Gene3D" id="3.40.630.30">
    <property type="match status" value="1"/>
</dbReference>
<dbReference type="SUPFAM" id="SSF55729">
    <property type="entry name" value="Acyl-CoA N-acyltransferases (Nat)"/>
    <property type="match status" value="1"/>
</dbReference>
<dbReference type="AlphaFoldDB" id="A0A099KV15"/>
<comment type="caution">
    <text evidence="2">The sequence shown here is derived from an EMBL/GenBank/DDBJ whole genome shotgun (WGS) entry which is preliminary data.</text>
</comment>
<gene>
    <name evidence="2" type="ORF">ND2E_2155</name>
</gene>
<keyword evidence="2" id="KW-0808">Transferase</keyword>
<evidence type="ECO:0000313" key="2">
    <source>
        <dbReference type="EMBL" id="KGJ93662.1"/>
    </source>
</evidence>
<evidence type="ECO:0000313" key="3">
    <source>
        <dbReference type="Proteomes" id="UP000029843"/>
    </source>
</evidence>
<dbReference type="Proteomes" id="UP000029843">
    <property type="component" value="Unassembled WGS sequence"/>
</dbReference>
<organism evidence="2 3">
    <name type="scientific">Colwellia psychrerythraea</name>
    <name type="common">Vibrio psychroerythus</name>
    <dbReference type="NCBI Taxonomy" id="28229"/>
    <lineage>
        <taxon>Bacteria</taxon>
        <taxon>Pseudomonadati</taxon>
        <taxon>Pseudomonadota</taxon>
        <taxon>Gammaproteobacteria</taxon>
        <taxon>Alteromonadales</taxon>
        <taxon>Colwelliaceae</taxon>
        <taxon>Colwellia</taxon>
    </lineage>
</organism>
<dbReference type="InterPro" id="IPR016181">
    <property type="entry name" value="Acyl_CoA_acyltransferase"/>
</dbReference>
<sequence length="165" mass="19140">MSEVIIYYLEMNTLNELNPKLDARGLTVTEVEVKNFRFNRFLYQYVGEPWEWTDKLTHSDELWKTYAESPMVSTYVAYYRGAIAGYFELQNTETGDVEIKYFGLAEDFIGKGHGGYLLTCAIESAWSLPGAKRVWLHTCSLDHPSAMQNYKARGFKLYKEEVDED</sequence>
<dbReference type="InterPro" id="IPR000182">
    <property type="entry name" value="GNAT_dom"/>
</dbReference>
<protein>
    <submittedName>
        <fullName evidence="2">GCN5-related N-acetyltransferase</fullName>
    </submittedName>
</protein>
<proteinExistence type="predicted"/>
<reference evidence="2 3" key="1">
    <citation type="submission" date="2014-08" db="EMBL/GenBank/DDBJ databases">
        <title>Genomic and Phenotypic Diversity of Colwellia psychrerythraea strains from Disparate Marine Basins.</title>
        <authorList>
            <person name="Techtmann S.M."/>
            <person name="Stelling S.C."/>
            <person name="Utturkar S.M."/>
            <person name="Alshibli N."/>
            <person name="Harris A."/>
            <person name="Brown S.D."/>
            <person name="Hazen T.C."/>
        </authorList>
    </citation>
    <scope>NUCLEOTIDE SEQUENCE [LARGE SCALE GENOMIC DNA]</scope>
    <source>
        <strain evidence="2 3">ND2E</strain>
    </source>
</reference>
<evidence type="ECO:0000259" key="1">
    <source>
        <dbReference type="PROSITE" id="PS51186"/>
    </source>
</evidence>
<dbReference type="EMBL" id="JQED01000008">
    <property type="protein sequence ID" value="KGJ93662.1"/>
    <property type="molecule type" value="Genomic_DNA"/>
</dbReference>
<feature type="domain" description="N-acetyltransferase" evidence="1">
    <location>
        <begin position="26"/>
        <end position="165"/>
    </location>
</feature>
<dbReference type="RefSeq" id="WP_033092951.1">
    <property type="nucleotide sequence ID" value="NZ_JQED01000008.1"/>
</dbReference>